<feature type="signal peptide" evidence="1">
    <location>
        <begin position="1"/>
        <end position="28"/>
    </location>
</feature>
<evidence type="ECO:0000313" key="2">
    <source>
        <dbReference type="EMBL" id="NEU65676.1"/>
    </source>
</evidence>
<dbReference type="AlphaFoldDB" id="A0A6M0IBR2"/>
<sequence length="206" mass="23092">MTKRTPIKFLFMTRPAILATLLISVLFACGPDRVQYTNALKQEMADSKIKRITDVDLVETIDGMGGKVSAVIGKELAAELQKTTNPAERVNLCQLKNLPRTKAIAERYALDIRLLGAADVQNKAFSEKERGILDAYLYNAKQKLAPISNIQKISDTLFVYNVALPADSPICEACFGKQEVPFAVWRLAFSKREVIRRMNSTKKRKQ</sequence>
<gene>
    <name evidence="2" type="ORF">GK091_02200</name>
</gene>
<evidence type="ECO:0000313" key="3">
    <source>
        <dbReference type="Proteomes" id="UP000477386"/>
    </source>
</evidence>
<dbReference type="EMBL" id="JAAGNZ010000001">
    <property type="protein sequence ID" value="NEU65676.1"/>
    <property type="molecule type" value="Genomic_DNA"/>
</dbReference>
<proteinExistence type="predicted"/>
<dbReference type="PROSITE" id="PS51257">
    <property type="entry name" value="PROKAR_LIPOPROTEIN"/>
    <property type="match status" value="1"/>
</dbReference>
<accession>A0A6M0IBR2</accession>
<dbReference type="Proteomes" id="UP000477386">
    <property type="component" value="Unassembled WGS sequence"/>
</dbReference>
<evidence type="ECO:0008006" key="4">
    <source>
        <dbReference type="Google" id="ProtNLM"/>
    </source>
</evidence>
<name>A0A6M0IBR2_9BACT</name>
<organism evidence="2 3">
    <name type="scientific">Spirosoma agri</name>
    <dbReference type="NCBI Taxonomy" id="1987381"/>
    <lineage>
        <taxon>Bacteria</taxon>
        <taxon>Pseudomonadati</taxon>
        <taxon>Bacteroidota</taxon>
        <taxon>Cytophagia</taxon>
        <taxon>Cytophagales</taxon>
        <taxon>Cytophagaceae</taxon>
        <taxon>Spirosoma</taxon>
    </lineage>
</organism>
<evidence type="ECO:0000256" key="1">
    <source>
        <dbReference type="SAM" id="SignalP"/>
    </source>
</evidence>
<reference evidence="2 3" key="1">
    <citation type="submission" date="2020-02" db="EMBL/GenBank/DDBJ databases">
        <title>Draft genome sequence of two Spirosoma agri KCTC 52727 and Spirosoma terrae KCTC 52035.</title>
        <authorList>
            <person name="Rojas J."/>
            <person name="Ambika Manirajan B."/>
            <person name="Ratering S."/>
            <person name="Suarez C."/>
            <person name="Schnell S."/>
        </authorList>
    </citation>
    <scope>NUCLEOTIDE SEQUENCE [LARGE SCALE GENOMIC DNA]</scope>
    <source>
        <strain evidence="2 3">KCTC 52727</strain>
    </source>
</reference>
<keyword evidence="3" id="KW-1185">Reference proteome</keyword>
<protein>
    <recommendedName>
        <fullName evidence="4">DUF3365 domain-containing protein</fullName>
    </recommendedName>
</protein>
<comment type="caution">
    <text evidence="2">The sequence shown here is derived from an EMBL/GenBank/DDBJ whole genome shotgun (WGS) entry which is preliminary data.</text>
</comment>
<feature type="chain" id="PRO_5026857055" description="DUF3365 domain-containing protein" evidence="1">
    <location>
        <begin position="29"/>
        <end position="206"/>
    </location>
</feature>
<keyword evidence="1" id="KW-0732">Signal</keyword>